<dbReference type="OrthoDB" id="308958at2"/>
<comment type="caution">
    <text evidence="9">The sequence shown here is derived from an EMBL/GenBank/DDBJ whole genome shotgun (WGS) entry which is preliminary data.</text>
</comment>
<dbReference type="EMBL" id="LSDA01000104">
    <property type="protein sequence ID" value="KXB56154.1"/>
    <property type="molecule type" value="Genomic_DNA"/>
</dbReference>
<dbReference type="GO" id="GO:0005886">
    <property type="term" value="C:plasma membrane"/>
    <property type="evidence" value="ECO:0007669"/>
    <property type="project" value="UniProtKB-SubCell"/>
</dbReference>
<keyword evidence="5 7" id="KW-1133">Transmembrane helix</keyword>
<evidence type="ECO:0000256" key="2">
    <source>
        <dbReference type="ARBA" id="ARBA00022448"/>
    </source>
</evidence>
<dbReference type="Pfam" id="PF00528">
    <property type="entry name" value="BPD_transp_1"/>
    <property type="match status" value="1"/>
</dbReference>
<evidence type="ECO:0000259" key="8">
    <source>
        <dbReference type="PROSITE" id="PS50928"/>
    </source>
</evidence>
<comment type="similarity">
    <text evidence="7">Belongs to the binding-protein-dependent transport system permease family.</text>
</comment>
<keyword evidence="3" id="KW-1003">Cell membrane</keyword>
<reference evidence="10" key="1">
    <citation type="submission" date="2016-01" db="EMBL/GenBank/DDBJ databases">
        <authorList>
            <person name="Mitreva M."/>
            <person name="Pepin K.H."/>
            <person name="Mihindukulasuriya K.A."/>
            <person name="Fulton R."/>
            <person name="Fronick C."/>
            <person name="O'Laughlin M."/>
            <person name="Miner T."/>
            <person name="Herter B."/>
            <person name="Rosa B.A."/>
            <person name="Cordes M."/>
            <person name="Tomlinson C."/>
            <person name="Wollam A."/>
            <person name="Palsikar V.B."/>
            <person name="Mardis E.R."/>
            <person name="Wilson R.K."/>
        </authorList>
    </citation>
    <scope>NUCLEOTIDE SEQUENCE [LARGE SCALE GENOMIC DNA]</scope>
    <source>
        <strain evidence="10">DNF00896</strain>
    </source>
</reference>
<feature type="transmembrane region" description="Helical" evidence="7">
    <location>
        <begin position="119"/>
        <end position="139"/>
    </location>
</feature>
<dbReference type="Proteomes" id="UP000070394">
    <property type="component" value="Unassembled WGS sequence"/>
</dbReference>
<keyword evidence="4 7" id="KW-0812">Transmembrane</keyword>
<feature type="transmembrane region" description="Helical" evidence="7">
    <location>
        <begin position="62"/>
        <end position="81"/>
    </location>
</feature>
<feature type="domain" description="ABC transmembrane type-1" evidence="8">
    <location>
        <begin position="51"/>
        <end position="235"/>
    </location>
</feature>
<proteinExistence type="inferred from homology"/>
<keyword evidence="6 7" id="KW-0472">Membrane</keyword>
<dbReference type="SUPFAM" id="SSF161098">
    <property type="entry name" value="MetI-like"/>
    <property type="match status" value="1"/>
</dbReference>
<feature type="transmembrane region" description="Helical" evidence="7">
    <location>
        <begin position="217"/>
        <end position="239"/>
    </location>
</feature>
<dbReference type="Gene3D" id="1.10.3720.10">
    <property type="entry name" value="MetI-like"/>
    <property type="match status" value="1"/>
</dbReference>
<feature type="transmembrane region" description="Helical" evidence="7">
    <location>
        <begin position="6"/>
        <end position="26"/>
    </location>
</feature>
<evidence type="ECO:0000256" key="6">
    <source>
        <dbReference type="ARBA" id="ARBA00023136"/>
    </source>
</evidence>
<dbReference type="STRING" id="467210.HMPREF1866_01937"/>
<dbReference type="AlphaFoldDB" id="A0A133ZL21"/>
<gene>
    <name evidence="9" type="ORF">HMPREF1866_01937</name>
</gene>
<dbReference type="InterPro" id="IPR000515">
    <property type="entry name" value="MetI-like"/>
</dbReference>
<evidence type="ECO:0000313" key="9">
    <source>
        <dbReference type="EMBL" id="KXB56154.1"/>
    </source>
</evidence>
<dbReference type="PATRIC" id="fig|467210.3.peg.1916"/>
<accession>A0A133ZL21</accession>
<dbReference type="PANTHER" id="PTHR30151">
    <property type="entry name" value="ALKANE SULFONATE ABC TRANSPORTER-RELATED, MEMBRANE SUBUNIT"/>
    <property type="match status" value="1"/>
</dbReference>
<dbReference type="PROSITE" id="PS50928">
    <property type="entry name" value="ABC_TM1"/>
    <property type="match status" value="1"/>
</dbReference>
<dbReference type="GO" id="GO:0055085">
    <property type="term" value="P:transmembrane transport"/>
    <property type="evidence" value="ECO:0007669"/>
    <property type="project" value="InterPro"/>
</dbReference>
<evidence type="ECO:0000256" key="7">
    <source>
        <dbReference type="RuleBase" id="RU363032"/>
    </source>
</evidence>
<sequence length="250" mass="27958">MNKSKLHKITAVLFALLFWQIAAMILDRSFLLSSPIEVLKALFELGLSGVFWTGMWKSVCKILLGFLSGAGAGIFLAGLSYRFKLFEVYISPYIMVIRSIPVASFVIIILIWLGGGGLSLFVCFFMVMPIFYANTLEGLKSVDVKMLQMAKIFEMSNNAKLIYIYLPALESFLLSASVASIGIAFKSGIAAEVIGRPKDTLGFFLFDAKMYLDTSKVFAITLTVIICSAIFERLAVLMIKRFFYMLKRIY</sequence>
<feature type="transmembrane region" description="Helical" evidence="7">
    <location>
        <begin position="160"/>
        <end position="185"/>
    </location>
</feature>
<name>A0A133ZL21_9FIRM</name>
<protein>
    <submittedName>
        <fullName evidence="9">ABC transporter, permease protein</fullName>
    </submittedName>
</protein>
<keyword evidence="10" id="KW-1185">Reference proteome</keyword>
<evidence type="ECO:0000256" key="5">
    <source>
        <dbReference type="ARBA" id="ARBA00022989"/>
    </source>
</evidence>
<evidence type="ECO:0000256" key="1">
    <source>
        <dbReference type="ARBA" id="ARBA00004651"/>
    </source>
</evidence>
<comment type="subcellular location">
    <subcellularLocation>
        <location evidence="1 7">Cell membrane</location>
        <topology evidence="1 7">Multi-pass membrane protein</topology>
    </subcellularLocation>
</comment>
<evidence type="ECO:0000256" key="3">
    <source>
        <dbReference type="ARBA" id="ARBA00022475"/>
    </source>
</evidence>
<dbReference type="InterPro" id="IPR035906">
    <property type="entry name" value="MetI-like_sf"/>
</dbReference>
<feature type="transmembrane region" description="Helical" evidence="7">
    <location>
        <begin position="93"/>
        <end position="113"/>
    </location>
</feature>
<evidence type="ECO:0000256" key="4">
    <source>
        <dbReference type="ARBA" id="ARBA00022692"/>
    </source>
</evidence>
<evidence type="ECO:0000313" key="10">
    <source>
        <dbReference type="Proteomes" id="UP000070394"/>
    </source>
</evidence>
<dbReference type="RefSeq" id="WP_060931614.1">
    <property type="nucleotide sequence ID" value="NZ_KQ959838.1"/>
</dbReference>
<keyword evidence="2 7" id="KW-0813">Transport</keyword>
<organism evidence="9 10">
    <name type="scientific">Lachnoanaerobaculum saburreum</name>
    <dbReference type="NCBI Taxonomy" id="467210"/>
    <lineage>
        <taxon>Bacteria</taxon>
        <taxon>Bacillati</taxon>
        <taxon>Bacillota</taxon>
        <taxon>Clostridia</taxon>
        <taxon>Lachnospirales</taxon>
        <taxon>Lachnospiraceae</taxon>
        <taxon>Lachnoanaerobaculum</taxon>
    </lineage>
</organism>
<dbReference type="PANTHER" id="PTHR30151:SF0">
    <property type="entry name" value="ABC TRANSPORTER PERMEASE PROTEIN MJ0413-RELATED"/>
    <property type="match status" value="1"/>
</dbReference>